<gene>
    <name evidence="2" type="ORF">METZ01_LOCUS71679</name>
</gene>
<dbReference type="PANTHER" id="PTHR42951:SF4">
    <property type="entry name" value="ACYL-COENZYME A THIOESTERASE MBLAC2"/>
    <property type="match status" value="1"/>
</dbReference>
<dbReference type="EMBL" id="UINC01005065">
    <property type="protein sequence ID" value="SVA18825.1"/>
    <property type="molecule type" value="Genomic_DNA"/>
</dbReference>
<protein>
    <recommendedName>
        <fullName evidence="1">Metallo-beta-lactamase domain-containing protein</fullName>
    </recommendedName>
</protein>
<reference evidence="2" key="1">
    <citation type="submission" date="2018-05" db="EMBL/GenBank/DDBJ databases">
        <authorList>
            <person name="Lanie J.A."/>
            <person name="Ng W.-L."/>
            <person name="Kazmierczak K.M."/>
            <person name="Andrzejewski T.M."/>
            <person name="Davidsen T.M."/>
            <person name="Wayne K.J."/>
            <person name="Tettelin H."/>
            <person name="Glass J.I."/>
            <person name="Rusch D."/>
            <person name="Podicherti R."/>
            <person name="Tsui H.-C.T."/>
            <person name="Winkler M.E."/>
        </authorList>
    </citation>
    <scope>NUCLEOTIDE SEQUENCE</scope>
</reference>
<dbReference type="AlphaFoldDB" id="A0A381TS03"/>
<sequence>MLQMIKRLKLLLVICGYIYSQGTSGIDSLSIISEDWCHDLPREAYAKLKRVNVSNDWFEVYRLDNDVFAIYEPHQWQEVISYLILGSEKALLFDTGNGIGEISEIVNQLTILPVVVLNSHTHFDHIGGNAEFRDVLAMDTDYTRNNIAGYSNELVREEISEEAICGSLPSRINPTTYSTPSFTVKKFIKDGYKIDLGGRILEVLSTPGHTPDAISLLDINLGLLWVGDIYYEGPIWLFVPETDLDEFYNSVNSLCNIVPHLSTLYTAHNSPIAQPQSLYALKKALINVQNGTIAGKAISGGRVEYFFQGFSLIIR</sequence>
<dbReference type="Gene3D" id="3.60.15.10">
    <property type="entry name" value="Ribonuclease Z/Hydroxyacylglutathione hydrolase-like"/>
    <property type="match status" value="1"/>
</dbReference>
<proteinExistence type="predicted"/>
<dbReference type="Pfam" id="PF00753">
    <property type="entry name" value="Lactamase_B"/>
    <property type="match status" value="1"/>
</dbReference>
<dbReference type="InterPro" id="IPR050855">
    <property type="entry name" value="NDM-1-like"/>
</dbReference>
<accession>A0A381TS03</accession>
<feature type="domain" description="Metallo-beta-lactamase" evidence="1">
    <location>
        <begin position="78"/>
        <end position="268"/>
    </location>
</feature>
<evidence type="ECO:0000313" key="2">
    <source>
        <dbReference type="EMBL" id="SVA18825.1"/>
    </source>
</evidence>
<evidence type="ECO:0000259" key="1">
    <source>
        <dbReference type="SMART" id="SM00849"/>
    </source>
</evidence>
<dbReference type="InterPro" id="IPR001279">
    <property type="entry name" value="Metallo-B-lactamas"/>
</dbReference>
<dbReference type="SMART" id="SM00849">
    <property type="entry name" value="Lactamase_B"/>
    <property type="match status" value="1"/>
</dbReference>
<dbReference type="SUPFAM" id="SSF56281">
    <property type="entry name" value="Metallo-hydrolase/oxidoreductase"/>
    <property type="match status" value="1"/>
</dbReference>
<dbReference type="PANTHER" id="PTHR42951">
    <property type="entry name" value="METALLO-BETA-LACTAMASE DOMAIN-CONTAINING"/>
    <property type="match status" value="1"/>
</dbReference>
<name>A0A381TS03_9ZZZZ</name>
<organism evidence="2">
    <name type="scientific">marine metagenome</name>
    <dbReference type="NCBI Taxonomy" id="408172"/>
    <lineage>
        <taxon>unclassified sequences</taxon>
        <taxon>metagenomes</taxon>
        <taxon>ecological metagenomes</taxon>
    </lineage>
</organism>
<dbReference type="InterPro" id="IPR036866">
    <property type="entry name" value="RibonucZ/Hydroxyglut_hydro"/>
</dbReference>